<dbReference type="AlphaFoldDB" id="A0A402B7B7"/>
<feature type="domain" description="FHA" evidence="2">
    <location>
        <begin position="123"/>
        <end position="173"/>
    </location>
</feature>
<dbReference type="Pfam" id="PF00498">
    <property type="entry name" value="FHA"/>
    <property type="match status" value="1"/>
</dbReference>
<feature type="region of interest" description="Disordered" evidence="1">
    <location>
        <begin position="23"/>
        <end position="90"/>
    </location>
</feature>
<dbReference type="SUPFAM" id="SSF49879">
    <property type="entry name" value="SMAD/FHA domain"/>
    <property type="match status" value="1"/>
</dbReference>
<dbReference type="Pfam" id="PF13240">
    <property type="entry name" value="Zn_Ribbon_1"/>
    <property type="match status" value="1"/>
</dbReference>
<dbReference type="InterPro" id="IPR000253">
    <property type="entry name" value="FHA_dom"/>
</dbReference>
<feature type="compositionally biased region" description="Low complexity" evidence="1">
    <location>
        <begin position="63"/>
        <end position="90"/>
    </location>
</feature>
<dbReference type="Gene3D" id="2.60.200.20">
    <property type="match status" value="1"/>
</dbReference>
<dbReference type="PANTHER" id="PTHR23308">
    <property type="entry name" value="NUCLEAR INHIBITOR OF PROTEIN PHOSPHATASE-1"/>
    <property type="match status" value="1"/>
</dbReference>
<organism evidence="3 4">
    <name type="scientific">Dictyobacter alpinus</name>
    <dbReference type="NCBI Taxonomy" id="2014873"/>
    <lineage>
        <taxon>Bacteria</taxon>
        <taxon>Bacillati</taxon>
        <taxon>Chloroflexota</taxon>
        <taxon>Ktedonobacteria</taxon>
        <taxon>Ktedonobacterales</taxon>
        <taxon>Dictyobacteraceae</taxon>
        <taxon>Dictyobacter</taxon>
    </lineage>
</organism>
<dbReference type="InterPro" id="IPR008984">
    <property type="entry name" value="SMAD_FHA_dom_sf"/>
</dbReference>
<dbReference type="InterPro" id="IPR050923">
    <property type="entry name" value="Cell_Proc_Reg/RNA_Proc"/>
</dbReference>
<sequence length="482" mass="52465">MDKCPYCGAETRQGDNFCLNCGNRLLPATPSPTPDQQAQPVLGDATVAADDWSSPPPTPTPSSGPSWAPVDPAAPTAAGAAAEASPAHEPVATMDRITEPGFFVLRSDNGDVIQEYPLDKNEIVIGRAPTSDILLSKDKLTSRRHATIRYENGQYLLHDEHSANGTFVNGQQLEEANPYLLKNGDQVGIGEHELVFRAHGALEDLPTISVPNDDANPDRTYRTHGDNTRENQSDRDDYGTAEMENADLASYDASSHNEQSVEPPATPTPEVMDHISDYGAVPAPDPVAPEEPQQEVVAPEAEPVVPEAPAAIEKTPYAPPVNVEKPAYTPSVPVDGNVTFNRFSHISAPNLPDLSALTAALSALDGQIMSLQEQFNATQDAVRSHDEEYVQTANQLRSGIRRVSDRMDGMIADVARSREALAWAELLQLMEDVMNNPRDIEYVTKLARKARELNKVFQIHQNVLNTMAECNSLLRSLIGEER</sequence>
<protein>
    <recommendedName>
        <fullName evidence="2">FHA domain-containing protein</fullName>
    </recommendedName>
</protein>
<dbReference type="RefSeq" id="WP_161982117.1">
    <property type="nucleotide sequence ID" value="NZ_BIFT01000001.1"/>
</dbReference>
<name>A0A402B7B7_9CHLR</name>
<evidence type="ECO:0000313" key="3">
    <source>
        <dbReference type="EMBL" id="GCE27212.1"/>
    </source>
</evidence>
<comment type="caution">
    <text evidence="3">The sequence shown here is derived from an EMBL/GenBank/DDBJ whole genome shotgun (WGS) entry which is preliminary data.</text>
</comment>
<accession>A0A402B7B7</accession>
<dbReference type="PROSITE" id="PS50006">
    <property type="entry name" value="FHA_DOMAIN"/>
    <property type="match status" value="1"/>
</dbReference>
<gene>
    <name evidence="3" type="ORF">KDA_26960</name>
</gene>
<reference evidence="4" key="1">
    <citation type="submission" date="2018-12" db="EMBL/GenBank/DDBJ databases">
        <title>Tengunoibacter tsumagoiensis gen. nov., sp. nov., Dictyobacter kobayashii sp. nov., D. alpinus sp. nov., and D. joshuensis sp. nov. and description of Dictyobacteraceae fam. nov. within the order Ktedonobacterales isolated from Tengu-no-mugimeshi.</title>
        <authorList>
            <person name="Wang C.M."/>
            <person name="Zheng Y."/>
            <person name="Sakai Y."/>
            <person name="Toyoda A."/>
            <person name="Minakuchi Y."/>
            <person name="Abe K."/>
            <person name="Yokota A."/>
            <person name="Yabe S."/>
        </authorList>
    </citation>
    <scope>NUCLEOTIDE SEQUENCE [LARGE SCALE GENOMIC DNA]</scope>
    <source>
        <strain evidence="4">Uno16</strain>
    </source>
</reference>
<feature type="region of interest" description="Disordered" evidence="1">
    <location>
        <begin position="206"/>
        <end position="237"/>
    </location>
</feature>
<feature type="region of interest" description="Disordered" evidence="1">
    <location>
        <begin position="252"/>
        <end position="290"/>
    </location>
</feature>
<dbReference type="SMART" id="SM00240">
    <property type="entry name" value="FHA"/>
    <property type="match status" value="1"/>
</dbReference>
<keyword evidence="4" id="KW-1185">Reference proteome</keyword>
<dbReference type="Proteomes" id="UP000287171">
    <property type="component" value="Unassembled WGS sequence"/>
</dbReference>
<dbReference type="EMBL" id="BIFT01000001">
    <property type="protein sequence ID" value="GCE27212.1"/>
    <property type="molecule type" value="Genomic_DNA"/>
</dbReference>
<evidence type="ECO:0000313" key="4">
    <source>
        <dbReference type="Proteomes" id="UP000287171"/>
    </source>
</evidence>
<evidence type="ECO:0000259" key="2">
    <source>
        <dbReference type="PROSITE" id="PS50006"/>
    </source>
</evidence>
<dbReference type="InterPro" id="IPR026870">
    <property type="entry name" value="Zinc_ribbon_dom"/>
</dbReference>
<dbReference type="CDD" id="cd00060">
    <property type="entry name" value="FHA"/>
    <property type="match status" value="1"/>
</dbReference>
<proteinExistence type="predicted"/>
<feature type="compositionally biased region" description="Basic and acidic residues" evidence="1">
    <location>
        <begin position="216"/>
        <end position="237"/>
    </location>
</feature>
<evidence type="ECO:0000256" key="1">
    <source>
        <dbReference type="SAM" id="MobiDB-lite"/>
    </source>
</evidence>